<proteinExistence type="predicted"/>
<gene>
    <name evidence="3" type="ORF">Zmor_010036</name>
</gene>
<evidence type="ECO:0000256" key="2">
    <source>
        <dbReference type="SAM" id="SignalP"/>
    </source>
</evidence>
<name>A0AA38II23_9CUCU</name>
<protein>
    <recommendedName>
        <fullName evidence="5">Gloverin</fullName>
    </recommendedName>
</protein>
<evidence type="ECO:0000313" key="3">
    <source>
        <dbReference type="EMBL" id="KAJ3658288.1"/>
    </source>
</evidence>
<keyword evidence="4" id="KW-1185">Reference proteome</keyword>
<feature type="chain" id="PRO_5041392598" description="Gloverin" evidence="2">
    <location>
        <begin position="18"/>
        <end position="161"/>
    </location>
</feature>
<feature type="region of interest" description="Disordered" evidence="1">
    <location>
        <begin position="25"/>
        <end position="44"/>
    </location>
</feature>
<dbReference type="EMBL" id="JALNTZ010000003">
    <property type="protein sequence ID" value="KAJ3658288.1"/>
    <property type="molecule type" value="Genomic_DNA"/>
</dbReference>
<sequence>MQKLLVLFAANLALALAFVSPVDNNGPGRQIPIPKPTDEKPNKFDWDVRKPGILDLKTTGTFYDDGGKRLDGSASYSKNFVDHSQKIGAGLNYHDYNSRLGAGLNVQDLDRAGTRVQAELTKTLLKDRFSNIEGGLRYGQTFNTPYGNSEPFFGGFVRGRF</sequence>
<evidence type="ECO:0000313" key="4">
    <source>
        <dbReference type="Proteomes" id="UP001168821"/>
    </source>
</evidence>
<dbReference type="AlphaFoldDB" id="A0AA38II23"/>
<feature type="signal peptide" evidence="2">
    <location>
        <begin position="1"/>
        <end position="17"/>
    </location>
</feature>
<keyword evidence="2" id="KW-0732">Signal</keyword>
<reference evidence="3" key="1">
    <citation type="journal article" date="2023" name="G3 (Bethesda)">
        <title>Whole genome assemblies of Zophobas morio and Tenebrio molitor.</title>
        <authorList>
            <person name="Kaur S."/>
            <person name="Stinson S.A."/>
            <person name="diCenzo G.C."/>
        </authorList>
    </citation>
    <scope>NUCLEOTIDE SEQUENCE</scope>
    <source>
        <strain evidence="3">QUZm001</strain>
    </source>
</reference>
<evidence type="ECO:0000256" key="1">
    <source>
        <dbReference type="SAM" id="MobiDB-lite"/>
    </source>
</evidence>
<comment type="caution">
    <text evidence="3">The sequence shown here is derived from an EMBL/GenBank/DDBJ whole genome shotgun (WGS) entry which is preliminary data.</text>
</comment>
<accession>A0AA38II23</accession>
<organism evidence="3 4">
    <name type="scientific">Zophobas morio</name>
    <dbReference type="NCBI Taxonomy" id="2755281"/>
    <lineage>
        <taxon>Eukaryota</taxon>
        <taxon>Metazoa</taxon>
        <taxon>Ecdysozoa</taxon>
        <taxon>Arthropoda</taxon>
        <taxon>Hexapoda</taxon>
        <taxon>Insecta</taxon>
        <taxon>Pterygota</taxon>
        <taxon>Neoptera</taxon>
        <taxon>Endopterygota</taxon>
        <taxon>Coleoptera</taxon>
        <taxon>Polyphaga</taxon>
        <taxon>Cucujiformia</taxon>
        <taxon>Tenebrionidae</taxon>
        <taxon>Zophobas</taxon>
    </lineage>
</organism>
<evidence type="ECO:0008006" key="5">
    <source>
        <dbReference type="Google" id="ProtNLM"/>
    </source>
</evidence>
<dbReference type="Proteomes" id="UP001168821">
    <property type="component" value="Unassembled WGS sequence"/>
</dbReference>